<dbReference type="Gene3D" id="3.30.160.70">
    <property type="entry name" value="Methylated DNA-protein cysteine methyltransferase domain"/>
    <property type="match status" value="1"/>
</dbReference>
<dbReference type="InterPro" id="IPR014048">
    <property type="entry name" value="MethylDNA_cys_MeTrfase_DNA-bd"/>
</dbReference>
<keyword evidence="4 12" id="KW-0489">Methyltransferase</keyword>
<dbReference type="CDD" id="cd06445">
    <property type="entry name" value="ATase"/>
    <property type="match status" value="1"/>
</dbReference>
<accession>A0A3E1K6G9</accession>
<dbReference type="EC" id="2.1.1.63" evidence="3"/>
<dbReference type="GO" id="GO:0003908">
    <property type="term" value="F:methylated-DNA-[protein]-cysteine S-methyltransferase activity"/>
    <property type="evidence" value="ECO:0007669"/>
    <property type="project" value="UniProtKB-EC"/>
</dbReference>
<evidence type="ECO:0000256" key="9">
    <source>
        <dbReference type="ARBA" id="ARBA00023204"/>
    </source>
</evidence>
<dbReference type="FunFam" id="1.10.10.10:FF:000214">
    <property type="entry name" value="Methylated-DNA--protein-cysteine methyltransferase"/>
    <property type="match status" value="1"/>
</dbReference>
<evidence type="ECO:0000256" key="8">
    <source>
        <dbReference type="ARBA" id="ARBA00023163"/>
    </source>
</evidence>
<keyword evidence="9" id="KW-0234">DNA repair</keyword>
<evidence type="ECO:0000256" key="5">
    <source>
        <dbReference type="ARBA" id="ARBA00022679"/>
    </source>
</evidence>
<dbReference type="PANTHER" id="PTHR10815">
    <property type="entry name" value="METHYLATED-DNA--PROTEIN-CYSTEINE METHYLTRANSFERASE"/>
    <property type="match status" value="1"/>
</dbReference>
<dbReference type="InterPro" id="IPR001497">
    <property type="entry name" value="MethylDNA_cys_MeTrfase_AS"/>
</dbReference>
<comment type="caution">
    <text evidence="12">The sequence shown here is derived from an EMBL/GenBank/DDBJ whole genome shotgun (WGS) entry which is preliminary data.</text>
</comment>
<dbReference type="GO" id="GO:0032259">
    <property type="term" value="P:methylation"/>
    <property type="evidence" value="ECO:0007669"/>
    <property type="project" value="UniProtKB-KW"/>
</dbReference>
<evidence type="ECO:0000256" key="6">
    <source>
        <dbReference type="ARBA" id="ARBA00022763"/>
    </source>
</evidence>
<evidence type="ECO:0000256" key="3">
    <source>
        <dbReference type="ARBA" id="ARBA00011918"/>
    </source>
</evidence>
<proteinExistence type="inferred from homology"/>
<dbReference type="Gene3D" id="1.10.10.60">
    <property type="entry name" value="Homeodomain-like"/>
    <property type="match status" value="1"/>
</dbReference>
<keyword evidence="7" id="KW-0805">Transcription regulation</keyword>
<comment type="catalytic activity">
    <reaction evidence="1">
        <text>a 4-O-methyl-thymidine in DNA + L-cysteinyl-[protein] = a thymidine in DNA + S-methyl-L-cysteinyl-[protein]</text>
        <dbReference type="Rhea" id="RHEA:53428"/>
        <dbReference type="Rhea" id="RHEA-COMP:10131"/>
        <dbReference type="Rhea" id="RHEA-COMP:10132"/>
        <dbReference type="Rhea" id="RHEA-COMP:13555"/>
        <dbReference type="Rhea" id="RHEA-COMP:13556"/>
        <dbReference type="ChEBI" id="CHEBI:29950"/>
        <dbReference type="ChEBI" id="CHEBI:82612"/>
        <dbReference type="ChEBI" id="CHEBI:137386"/>
        <dbReference type="ChEBI" id="CHEBI:137387"/>
        <dbReference type="EC" id="2.1.1.63"/>
    </reaction>
</comment>
<evidence type="ECO:0000313" key="12">
    <source>
        <dbReference type="EMBL" id="RFF29264.1"/>
    </source>
</evidence>
<dbReference type="AlphaFoldDB" id="A0A3E1K6G9"/>
<dbReference type="Pfam" id="PF12833">
    <property type="entry name" value="HTH_18"/>
    <property type="match status" value="1"/>
</dbReference>
<dbReference type="PANTHER" id="PTHR10815:SF14">
    <property type="entry name" value="BIFUNCTIONAL TRANSCRIPTIONAL ACTIVATOR_DNA REPAIR ENZYME ADA"/>
    <property type="match status" value="1"/>
</dbReference>
<feature type="domain" description="HTH araC/xylS-type" evidence="11">
    <location>
        <begin position="98"/>
        <end position="197"/>
    </location>
</feature>
<dbReference type="InterPro" id="IPR036388">
    <property type="entry name" value="WH-like_DNA-bd_sf"/>
</dbReference>
<dbReference type="SUPFAM" id="SSF46689">
    <property type="entry name" value="Homeodomain-like"/>
    <property type="match status" value="1"/>
</dbReference>
<dbReference type="InterPro" id="IPR036631">
    <property type="entry name" value="MGMT_N_sf"/>
</dbReference>
<dbReference type="PROSITE" id="PS00374">
    <property type="entry name" value="MGMT"/>
    <property type="match status" value="1"/>
</dbReference>
<dbReference type="SUPFAM" id="SSF53155">
    <property type="entry name" value="Methylated DNA-protein cysteine methyltransferase domain"/>
    <property type="match status" value="1"/>
</dbReference>
<evidence type="ECO:0000313" key="13">
    <source>
        <dbReference type="Proteomes" id="UP000260351"/>
    </source>
</evidence>
<dbReference type="InterPro" id="IPR008332">
    <property type="entry name" value="MethylG_MeTrfase_N"/>
</dbReference>
<dbReference type="Gene3D" id="1.10.10.10">
    <property type="entry name" value="Winged helix-like DNA-binding domain superfamily/Winged helix DNA-binding domain"/>
    <property type="match status" value="1"/>
</dbReference>
<dbReference type="InterPro" id="IPR009057">
    <property type="entry name" value="Homeodomain-like_sf"/>
</dbReference>
<protein>
    <recommendedName>
        <fullName evidence="3">methylated-DNA--[protein]-cysteine S-methyltransferase</fullName>
        <ecNumber evidence="3">2.1.1.63</ecNumber>
    </recommendedName>
</protein>
<dbReference type="Pfam" id="PF02870">
    <property type="entry name" value="Methyltransf_1N"/>
    <property type="match status" value="1"/>
</dbReference>
<dbReference type="GO" id="GO:0006281">
    <property type="term" value="P:DNA repair"/>
    <property type="evidence" value="ECO:0007669"/>
    <property type="project" value="UniProtKB-KW"/>
</dbReference>
<comment type="catalytic activity">
    <reaction evidence="10">
        <text>a 6-O-methyl-2'-deoxyguanosine in DNA + L-cysteinyl-[protein] = S-methyl-L-cysteinyl-[protein] + a 2'-deoxyguanosine in DNA</text>
        <dbReference type="Rhea" id="RHEA:24000"/>
        <dbReference type="Rhea" id="RHEA-COMP:10131"/>
        <dbReference type="Rhea" id="RHEA-COMP:10132"/>
        <dbReference type="Rhea" id="RHEA-COMP:11367"/>
        <dbReference type="Rhea" id="RHEA-COMP:11368"/>
        <dbReference type="ChEBI" id="CHEBI:29950"/>
        <dbReference type="ChEBI" id="CHEBI:82612"/>
        <dbReference type="ChEBI" id="CHEBI:85445"/>
        <dbReference type="ChEBI" id="CHEBI:85448"/>
        <dbReference type="EC" id="2.1.1.63"/>
    </reaction>
</comment>
<sequence length="367" mass="39318">MPNGPVRRQEFSAVGKGVGRDVHHAHHQRSSRRVRLLQAMFERFGHHLGSLKSSPAFYRVGVASVFRSRNAKVSRNGMRDRASGDMLPSMTDADRQAQNLATALRAAADRHFDVSVADLAALAGCSPGHFQRVFRRCLGMSPGRFLRHARIERFGELLRGGSSVTEAAFEAGLGSSSRAHQAARDGLGMAPSKLARGADGETIRFGSAECRLGRILVASTAKGLCAVLLGNSDEALTTELAKRFPRAERFRAGRDFAATLESVVSLIDRGRQPAGTLPLDLHGTVFQRKVWAALQQIPAGRTMTYGELARQVGLPGGARAVAQACGANPAAVIVPCHRVIAADGGLGGYRWGIERKRALLDGEQADA</sequence>
<dbReference type="InterPro" id="IPR036217">
    <property type="entry name" value="MethylDNA_cys_MeTrfase_DNAb"/>
</dbReference>
<dbReference type="PROSITE" id="PS01124">
    <property type="entry name" value="HTH_ARAC_FAMILY_2"/>
    <property type="match status" value="1"/>
</dbReference>
<keyword evidence="8" id="KW-0804">Transcription</keyword>
<evidence type="ECO:0000256" key="7">
    <source>
        <dbReference type="ARBA" id="ARBA00023015"/>
    </source>
</evidence>
<keyword evidence="13" id="KW-1185">Reference proteome</keyword>
<evidence type="ECO:0000259" key="11">
    <source>
        <dbReference type="PROSITE" id="PS01124"/>
    </source>
</evidence>
<dbReference type="GO" id="GO:0043565">
    <property type="term" value="F:sequence-specific DNA binding"/>
    <property type="evidence" value="ECO:0007669"/>
    <property type="project" value="InterPro"/>
</dbReference>
<keyword evidence="5 12" id="KW-0808">Transferase</keyword>
<evidence type="ECO:0000256" key="2">
    <source>
        <dbReference type="ARBA" id="ARBA00008711"/>
    </source>
</evidence>
<organism evidence="12 13">
    <name type="scientific">Wenzhouxiangella sediminis</name>
    <dbReference type="NCBI Taxonomy" id="1792836"/>
    <lineage>
        <taxon>Bacteria</taxon>
        <taxon>Pseudomonadati</taxon>
        <taxon>Pseudomonadota</taxon>
        <taxon>Gammaproteobacteria</taxon>
        <taxon>Chromatiales</taxon>
        <taxon>Wenzhouxiangellaceae</taxon>
        <taxon>Wenzhouxiangella</taxon>
    </lineage>
</organism>
<dbReference type="SMART" id="SM00342">
    <property type="entry name" value="HTH_ARAC"/>
    <property type="match status" value="1"/>
</dbReference>
<dbReference type="InterPro" id="IPR018060">
    <property type="entry name" value="HTH_AraC"/>
</dbReference>
<evidence type="ECO:0000256" key="1">
    <source>
        <dbReference type="ARBA" id="ARBA00001286"/>
    </source>
</evidence>
<evidence type="ECO:0000256" key="10">
    <source>
        <dbReference type="ARBA" id="ARBA00049348"/>
    </source>
</evidence>
<dbReference type="Proteomes" id="UP000260351">
    <property type="component" value="Unassembled WGS sequence"/>
</dbReference>
<dbReference type="Pfam" id="PF01035">
    <property type="entry name" value="DNA_binding_1"/>
    <property type="match status" value="1"/>
</dbReference>
<comment type="similarity">
    <text evidence="2">Belongs to the MGMT family.</text>
</comment>
<dbReference type="EMBL" id="QUZK01000051">
    <property type="protein sequence ID" value="RFF29264.1"/>
    <property type="molecule type" value="Genomic_DNA"/>
</dbReference>
<reference evidence="12 13" key="1">
    <citation type="submission" date="2018-08" db="EMBL/GenBank/DDBJ databases">
        <title>Wenzhouxiangella salilacus sp. nov., a novel bacterium isolated from a saline lake in Xinjiang Province, China.</title>
        <authorList>
            <person name="Han S."/>
        </authorList>
    </citation>
    <scope>NUCLEOTIDE SEQUENCE [LARGE SCALE GENOMIC DNA]</scope>
    <source>
        <strain evidence="12 13">XDB06</strain>
    </source>
</reference>
<evidence type="ECO:0000256" key="4">
    <source>
        <dbReference type="ARBA" id="ARBA00022603"/>
    </source>
</evidence>
<dbReference type="SUPFAM" id="SSF46767">
    <property type="entry name" value="Methylated DNA-protein cysteine methyltransferase, C-terminal domain"/>
    <property type="match status" value="1"/>
</dbReference>
<dbReference type="GO" id="GO:0003700">
    <property type="term" value="F:DNA-binding transcription factor activity"/>
    <property type="evidence" value="ECO:0007669"/>
    <property type="project" value="InterPro"/>
</dbReference>
<dbReference type="NCBIfam" id="TIGR00589">
    <property type="entry name" value="ogt"/>
    <property type="match status" value="1"/>
</dbReference>
<name>A0A3E1K6G9_9GAMM</name>
<keyword evidence="6" id="KW-0227">DNA damage</keyword>
<gene>
    <name evidence="12" type="ORF">DZC52_14280</name>
</gene>